<keyword evidence="3" id="KW-1185">Reference proteome</keyword>
<protein>
    <submittedName>
        <fullName evidence="2">Staufen double-stranded RNA binding protein 2</fullName>
    </submittedName>
</protein>
<feature type="region of interest" description="Disordered" evidence="1">
    <location>
        <begin position="1"/>
        <end position="44"/>
    </location>
</feature>
<comment type="caution">
    <text evidence="2">The sequence shown here is derived from an EMBL/GenBank/DDBJ whole genome shotgun (WGS) entry which is preliminary data.</text>
</comment>
<gene>
    <name evidence="2" type="ORF">HJG59_017507</name>
</gene>
<dbReference type="EMBL" id="JACASF010000016">
    <property type="protein sequence ID" value="KAF6426887.1"/>
    <property type="molecule type" value="Genomic_DNA"/>
</dbReference>
<evidence type="ECO:0000313" key="2">
    <source>
        <dbReference type="EMBL" id="KAF6426887.1"/>
    </source>
</evidence>
<accession>A0A7J8DUG5</accession>
<dbReference type="Proteomes" id="UP000550707">
    <property type="component" value="Unassembled WGS sequence"/>
</dbReference>
<feature type="compositionally biased region" description="Basic and acidic residues" evidence="1">
    <location>
        <begin position="10"/>
        <end position="24"/>
    </location>
</feature>
<reference evidence="2 3" key="1">
    <citation type="journal article" date="2020" name="Nature">
        <title>Six reference-quality genomes reveal evolution of bat adaptations.</title>
        <authorList>
            <person name="Jebb D."/>
            <person name="Huang Z."/>
            <person name="Pippel M."/>
            <person name="Hughes G.M."/>
            <person name="Lavrichenko K."/>
            <person name="Devanna P."/>
            <person name="Winkler S."/>
            <person name="Jermiin L.S."/>
            <person name="Skirmuntt E.C."/>
            <person name="Katzourakis A."/>
            <person name="Burkitt-Gray L."/>
            <person name="Ray D.A."/>
            <person name="Sullivan K.A.M."/>
            <person name="Roscito J.G."/>
            <person name="Kirilenko B.M."/>
            <person name="Davalos L.M."/>
            <person name="Corthals A.P."/>
            <person name="Power M.L."/>
            <person name="Jones G."/>
            <person name="Ransome R.D."/>
            <person name="Dechmann D.K.N."/>
            <person name="Locatelli A.G."/>
            <person name="Puechmaille S.J."/>
            <person name="Fedrigo O."/>
            <person name="Jarvis E.D."/>
            <person name="Hiller M."/>
            <person name="Vernes S.C."/>
            <person name="Myers E.W."/>
            <person name="Teeling E.C."/>
        </authorList>
    </citation>
    <scope>NUCLEOTIDE SEQUENCE [LARGE SCALE GENOMIC DNA]</scope>
    <source>
        <strain evidence="2">MMolMol1</strain>
        <tissue evidence="2">Muscle</tissue>
    </source>
</reference>
<proteinExistence type="predicted"/>
<dbReference type="AlphaFoldDB" id="A0A7J8DUG5"/>
<organism evidence="2 3">
    <name type="scientific">Molossus molossus</name>
    <name type="common">Pallas' mastiff bat</name>
    <name type="synonym">Vespertilio molossus</name>
    <dbReference type="NCBI Taxonomy" id="27622"/>
    <lineage>
        <taxon>Eukaryota</taxon>
        <taxon>Metazoa</taxon>
        <taxon>Chordata</taxon>
        <taxon>Craniata</taxon>
        <taxon>Vertebrata</taxon>
        <taxon>Euteleostomi</taxon>
        <taxon>Mammalia</taxon>
        <taxon>Eutheria</taxon>
        <taxon>Laurasiatheria</taxon>
        <taxon>Chiroptera</taxon>
        <taxon>Yangochiroptera</taxon>
        <taxon>Molossidae</taxon>
        <taxon>Molossus</taxon>
    </lineage>
</organism>
<sequence>MEGTMNIEKNSLEKQGQHLGEKADNNQTHPGSIAQDCKKSKSVI</sequence>
<name>A0A7J8DUG5_MOLMO</name>
<evidence type="ECO:0000256" key="1">
    <source>
        <dbReference type="SAM" id="MobiDB-lite"/>
    </source>
</evidence>
<evidence type="ECO:0000313" key="3">
    <source>
        <dbReference type="Proteomes" id="UP000550707"/>
    </source>
</evidence>